<evidence type="ECO:0000313" key="4">
    <source>
        <dbReference type="Proteomes" id="UP000027138"/>
    </source>
</evidence>
<feature type="compositionally biased region" description="Polar residues" evidence="1">
    <location>
        <begin position="620"/>
        <end position="631"/>
    </location>
</feature>
<keyword evidence="4" id="KW-1185">Reference proteome</keyword>
<sequence length="893" mass="100489">MKESSHSIVESREEFMISPASQENPIFRKAHFLKPSITSNLERSSLSLPSLPPTFDPQNWPLSVNFHGWRHPQRKWSAWVRKMASFHKPTWKKAGIYEAILNSTYQILKNNLNNDLILGVAERWCPETKSFIFAWGEATITLEDMIISGYSVLGSPVFNPNETEELKGVKEKLVQARVEIVRTSAKKACQYLWLNKFMDSGSEIEHEAFLSLWLSRFVLSTSFDVICECIFPIAVHLARGTRLALAPAVLASIYRDLSILKECIVSFTTLAADKGSEAKDDNKSNLAVTIFSPFQLVLVWVWERFVKLRPKPNLIKNGEPRLAIWNNLKCKSGQCGNENVRLNLDDSSKESFKWRPYTKIVENWDIPKFYREQEMWVSMNSDLDEELLSFIRCLRVSELVGIECTEQYLPHRVARQFGIDQDVPGSVPRSNESLEVAWCCYSRRISDVKCYIPSRFVETDVTTRYLEWWNRSVSTPQDTSKSVVQQRKSSTCFRKTAEVSKGKQVKNFVSSFKTRPKSLEEKKAANNVKRLKASTKTSEVMKKDEFISSFIITPKDSKRAGNNEILISSFKITPKKAKENKEDSSDFVNYGSPPSSSKIFPQILKRKKVVDSSVALGSPAKQSKTSIYSSRRNNEEYGESGSPSCASKTLAEINNLPVPPGFPPKCRSIEASGPSEENDDLTITQMLNLCEKHDFSKHGQCSNEKSLSGKCQSHSSESNNEAAKTSVLEASEERNLNTEAVENGKGGDCENARAQSLSPLSSTADNGALNFLEPVTSVEKMKHSEAAENRHDSNCNGNGENASSQLGQSQNHSSSSEGNETSKNLEKQVISAEKVTTEYANDSRAGSQAHKTDNITENEEGCSRYSFDALEVKLEARIRRLERIMAERKAVMF</sequence>
<gene>
    <name evidence="3" type="ORF">JCGZ_00856</name>
</gene>
<dbReference type="PANTHER" id="PTHR46033:SF67">
    <property type="entry name" value="AMINOTRANSFERASE-LIKE, PLANT MOBILE DOMAIN FAMILY PROTEIN"/>
    <property type="match status" value="1"/>
</dbReference>
<feature type="domain" description="Aminotransferase-like plant mobile" evidence="2">
    <location>
        <begin position="95"/>
        <end position="470"/>
    </location>
</feature>
<dbReference type="STRING" id="180498.A0A067L4T4"/>
<name>A0A067L4T4_JATCU</name>
<feature type="region of interest" description="Disordered" evidence="1">
    <location>
        <begin position="781"/>
        <end position="825"/>
    </location>
</feature>
<feature type="region of interest" description="Disordered" evidence="1">
    <location>
        <begin position="620"/>
        <end position="678"/>
    </location>
</feature>
<dbReference type="KEGG" id="jcu:105632927"/>
<dbReference type="OrthoDB" id="824313at2759"/>
<dbReference type="Proteomes" id="UP000027138">
    <property type="component" value="Unassembled WGS sequence"/>
</dbReference>
<evidence type="ECO:0000259" key="2">
    <source>
        <dbReference type="Pfam" id="PF10536"/>
    </source>
</evidence>
<evidence type="ECO:0000256" key="1">
    <source>
        <dbReference type="SAM" id="MobiDB-lite"/>
    </source>
</evidence>
<dbReference type="InterPro" id="IPR044824">
    <property type="entry name" value="MAIN-like"/>
</dbReference>
<dbReference type="Pfam" id="PF10536">
    <property type="entry name" value="PMD"/>
    <property type="match status" value="1"/>
</dbReference>
<feature type="region of interest" description="Disordered" evidence="1">
    <location>
        <begin position="837"/>
        <end position="857"/>
    </location>
</feature>
<organism evidence="3 4">
    <name type="scientific">Jatropha curcas</name>
    <name type="common">Barbados nut</name>
    <dbReference type="NCBI Taxonomy" id="180498"/>
    <lineage>
        <taxon>Eukaryota</taxon>
        <taxon>Viridiplantae</taxon>
        <taxon>Streptophyta</taxon>
        <taxon>Embryophyta</taxon>
        <taxon>Tracheophyta</taxon>
        <taxon>Spermatophyta</taxon>
        <taxon>Magnoliopsida</taxon>
        <taxon>eudicotyledons</taxon>
        <taxon>Gunneridae</taxon>
        <taxon>Pentapetalae</taxon>
        <taxon>rosids</taxon>
        <taxon>fabids</taxon>
        <taxon>Malpighiales</taxon>
        <taxon>Euphorbiaceae</taxon>
        <taxon>Crotonoideae</taxon>
        <taxon>Jatropheae</taxon>
        <taxon>Jatropha</taxon>
    </lineage>
</organism>
<feature type="compositionally biased region" description="Polar residues" evidence="1">
    <location>
        <begin position="699"/>
        <end position="723"/>
    </location>
</feature>
<feature type="compositionally biased region" description="Polar residues" evidence="1">
    <location>
        <begin position="794"/>
        <end position="822"/>
    </location>
</feature>
<dbReference type="GO" id="GO:0010073">
    <property type="term" value="P:meristem maintenance"/>
    <property type="evidence" value="ECO:0007669"/>
    <property type="project" value="InterPro"/>
</dbReference>
<evidence type="ECO:0000313" key="3">
    <source>
        <dbReference type="EMBL" id="KDP39099.1"/>
    </source>
</evidence>
<dbReference type="EMBL" id="KK914353">
    <property type="protein sequence ID" value="KDP39099.1"/>
    <property type="molecule type" value="Genomic_DNA"/>
</dbReference>
<proteinExistence type="predicted"/>
<feature type="region of interest" description="Disordered" evidence="1">
    <location>
        <begin position="697"/>
        <end position="753"/>
    </location>
</feature>
<protein>
    <recommendedName>
        <fullName evidence="2">Aminotransferase-like plant mobile domain-containing protein</fullName>
    </recommendedName>
</protein>
<dbReference type="PANTHER" id="PTHR46033">
    <property type="entry name" value="PROTEIN MAIN-LIKE 2"/>
    <property type="match status" value="1"/>
</dbReference>
<dbReference type="InterPro" id="IPR019557">
    <property type="entry name" value="AminoTfrase-like_pln_mobile"/>
</dbReference>
<accession>A0A067L4T4</accession>
<dbReference type="AlphaFoldDB" id="A0A067L4T4"/>
<reference evidence="3 4" key="1">
    <citation type="journal article" date="2014" name="PLoS ONE">
        <title>Global Analysis of Gene Expression Profiles in Physic Nut (Jatropha curcas L.) Seedlings Exposed to Salt Stress.</title>
        <authorList>
            <person name="Zhang L."/>
            <person name="Zhang C."/>
            <person name="Wu P."/>
            <person name="Chen Y."/>
            <person name="Li M."/>
            <person name="Jiang H."/>
            <person name="Wu G."/>
        </authorList>
    </citation>
    <scope>NUCLEOTIDE SEQUENCE [LARGE SCALE GENOMIC DNA]</scope>
    <source>
        <strain evidence="4">cv. GZQX0401</strain>
        <tissue evidence="3">Young leaves</tissue>
    </source>
</reference>
<feature type="compositionally biased region" description="Basic and acidic residues" evidence="1">
    <location>
        <begin position="781"/>
        <end position="793"/>
    </location>
</feature>